<gene>
    <name evidence="5" type="ORF">IMCC3088_1349</name>
</gene>
<protein>
    <submittedName>
        <fullName evidence="5">Type IV fimbrial biogenesis protein PilY1</fullName>
    </submittedName>
</protein>
<dbReference type="AlphaFoldDB" id="F3L1K9"/>
<feature type="domain" description="PilY1 beta-propeller" evidence="4">
    <location>
        <begin position="751"/>
        <end position="909"/>
    </location>
</feature>
<keyword evidence="6" id="KW-1185">Reference proteome</keyword>
<evidence type="ECO:0000313" key="6">
    <source>
        <dbReference type="Proteomes" id="UP000005615"/>
    </source>
</evidence>
<organism evidence="5 6">
    <name type="scientific">Aequoribacter fuscus</name>
    <dbReference type="NCBI Taxonomy" id="2518989"/>
    <lineage>
        <taxon>Bacteria</taxon>
        <taxon>Pseudomonadati</taxon>
        <taxon>Pseudomonadota</taxon>
        <taxon>Gammaproteobacteria</taxon>
        <taxon>Cellvibrionales</taxon>
        <taxon>Halieaceae</taxon>
        <taxon>Aequoribacter</taxon>
    </lineage>
</organism>
<evidence type="ECO:0000256" key="3">
    <source>
        <dbReference type="SAM" id="MobiDB-lite"/>
    </source>
</evidence>
<dbReference type="EMBL" id="AEIG01000033">
    <property type="protein sequence ID" value="EGG29805.1"/>
    <property type="molecule type" value="Genomic_DNA"/>
</dbReference>
<dbReference type="STRING" id="2518989.IMCC3088_1349"/>
<evidence type="ECO:0000256" key="1">
    <source>
        <dbReference type="ARBA" id="ARBA00022723"/>
    </source>
</evidence>
<evidence type="ECO:0000259" key="4">
    <source>
        <dbReference type="Pfam" id="PF05567"/>
    </source>
</evidence>
<evidence type="ECO:0000256" key="2">
    <source>
        <dbReference type="ARBA" id="ARBA00022837"/>
    </source>
</evidence>
<evidence type="ECO:0000313" key="5">
    <source>
        <dbReference type="EMBL" id="EGG29805.1"/>
    </source>
</evidence>
<feature type="region of interest" description="Disordered" evidence="3">
    <location>
        <begin position="524"/>
        <end position="543"/>
    </location>
</feature>
<accession>F3L1K9</accession>
<comment type="caution">
    <text evidence="5">The sequence shown here is derived from an EMBL/GenBank/DDBJ whole genome shotgun (WGS) entry which is preliminary data.</text>
</comment>
<keyword evidence="2" id="KW-0106">Calcium</keyword>
<reference evidence="5 6" key="1">
    <citation type="journal article" date="2011" name="J. Bacteriol.">
        <title>Genome sequence of strain IMCC3088, a proteorhodopsin-containing marine bacterium belonging to the OM60/NOR5 clade.</title>
        <authorList>
            <person name="Jang Y."/>
            <person name="Oh H.M."/>
            <person name="Kang I."/>
            <person name="Lee K."/>
            <person name="Yang S.J."/>
            <person name="Cho J.C."/>
        </authorList>
    </citation>
    <scope>NUCLEOTIDE SEQUENCE [LARGE SCALE GENOMIC DNA]</scope>
    <source>
        <strain evidence="5 6">IMCC3088</strain>
    </source>
</reference>
<name>F3L1K9_9GAMM</name>
<sequence length="1159" mass="122980">MRQLCAFVGLGLAVNVSADDVEIYYSAFGGSAKPMVMLTLDLRSNLGSTECSSAASASCAGNLGDELYQQLDLMTRNSDGSFTEGGDGIVDLTHFAMLPDLTSQWLSMGLRVSLFDVLRAAIRVVLTSDVVTDSGIRIGLMVSHDDTCTGNGASGPDEIPAGTGPGCSNGAYVLKGFFDVTDTTERDDFFARLGRIPQPSSSFGSKGTWSGHPYQLKEIYFEFYRYITGQSVYNGYLSYDDFNSGDARSPMGAASNDIAEPWNTLLAPDTGAWSAVGGASTLDYQSPFEQGSSDDWACSRVFMVNTLFGTTTAGDDSDDAITALRPLGLGLSDARDETDIIAALKAIDVAPNAGEDYSGTLPVVEGDQSVTSYFISDTTNRTQDEWARAGGTDNALSLGSGADITAAFAAIFNSIITESSTLVAASVPVNVFNRAETYDNVFLALFQVEEGARWPGNIKKLKIGRRSTTNANGDAVLVPEIQDVNSQRAFDATDGRIVNSALTYWTDASLADVVTADPDLDEISGRDGHSVKRGGAGQQLPGTSFNECTPAPTNSLGAECTRNLYVQNPSDTSELVDLDTSLASGLASALLTHSSGQFAGSETQVAMDMIAWMRGLTDLDAQLSDTEEPREWLMGDVLHSKPLPMNYGDSDGAGGGYSLANPNIRLFFGSNDGWLRQVKNTEANGTQSGHEVWAFMPQEVLAAQYYLASNTQPAPGYHPYGVDAEVSSLLIDRNRDGSIQGGINDGNLAGEGDKAIIFFGLRRGGKAVYALDVSDPDAAPHLMWSITPDTAGFERMGLTFSKPLVTQVRMAGRLRPVLIFGAGYHGGWSADYQSRIGKDVRNSRTTDDIGNDVYVVDAQTGALLWSASRSVSIEHSVASNVTVADVDLNGVTDIAYVGDTGGNVWRLDFPEDGTAWSASLLAELGGAGASDRRFFHAPDVVFAKEDITGVDAEGATVESSRSYIGVVISSGDRANPRGAAVNDFVYMIKDTLVSSGDGDSRSDSVTHEDLLDITAICGALEDADCEPGDLPYGWKLSLGQLGEKGLASPITAEGVSFFTTYLPEGESVEGQCAPGVGSGRLYAVAFANGSPVLNLQGDSETITLNDRYTILDSPGIPAGITPIAVEGRYGILVPGGDIRDLEGRFLWRAYFRELGLDDL</sequence>
<keyword evidence="1" id="KW-0479">Metal-binding</keyword>
<dbReference type="eggNOG" id="COG3419">
    <property type="taxonomic scope" value="Bacteria"/>
</dbReference>
<dbReference type="Proteomes" id="UP000005615">
    <property type="component" value="Unassembled WGS sequence"/>
</dbReference>
<dbReference type="Pfam" id="PF05567">
    <property type="entry name" value="T4P_PilY1"/>
    <property type="match status" value="1"/>
</dbReference>
<dbReference type="GO" id="GO:0046872">
    <property type="term" value="F:metal ion binding"/>
    <property type="evidence" value="ECO:0007669"/>
    <property type="project" value="UniProtKB-KW"/>
</dbReference>
<proteinExistence type="predicted"/>
<dbReference type="InterPro" id="IPR008707">
    <property type="entry name" value="B-propeller_PilY1"/>
</dbReference>